<dbReference type="InterPro" id="IPR004827">
    <property type="entry name" value="bZIP"/>
</dbReference>
<feature type="region of interest" description="Disordered" evidence="1">
    <location>
        <begin position="1"/>
        <end position="154"/>
    </location>
</feature>
<dbReference type="RefSeq" id="XP_018125028.1">
    <property type="nucleotide sequence ID" value="XM_018280097.2"/>
</dbReference>
<reference evidence="4" key="2">
    <citation type="journal article" date="2018" name="Nat. Commun.">
        <title>Extreme sensitivity to ultraviolet light in the fungal pathogen causing white-nose syndrome of bats.</title>
        <authorList>
            <person name="Palmer J.M."/>
            <person name="Drees K.P."/>
            <person name="Foster J.T."/>
            <person name="Lindner D.L."/>
        </authorList>
    </citation>
    <scope>NUCLEOTIDE SEQUENCE [LARGE SCALE GENOMIC DNA]</scope>
    <source>
        <strain evidence="4">UAMH 10579</strain>
    </source>
</reference>
<dbReference type="InterPro" id="IPR052635">
    <property type="entry name" value="Sec_Metab_Biosynth_Reg"/>
</dbReference>
<dbReference type="GeneID" id="28844091"/>
<feature type="compositionally biased region" description="Basic and acidic residues" evidence="1">
    <location>
        <begin position="36"/>
        <end position="52"/>
    </location>
</feature>
<evidence type="ECO:0000259" key="2">
    <source>
        <dbReference type="PROSITE" id="PS00036"/>
    </source>
</evidence>
<evidence type="ECO:0000313" key="4">
    <source>
        <dbReference type="Proteomes" id="UP000091956"/>
    </source>
</evidence>
<keyword evidence="4" id="KW-1185">Reference proteome</keyword>
<protein>
    <recommendedName>
        <fullName evidence="2">BZIP domain-containing protein</fullName>
    </recommendedName>
</protein>
<dbReference type="PROSITE" id="PS00036">
    <property type="entry name" value="BZIP_BASIC"/>
    <property type="match status" value="1"/>
</dbReference>
<dbReference type="OrthoDB" id="5387389at2759"/>
<proteinExistence type="predicted"/>
<sequence>MSDRREKREGGSSGKSASSKGNSKASSSVKTGGKKAQKDDWSGVNEPDERRRIQNRLAQRKFREKAKDQKESRDRDAENQLHAGYSYTSPDPDDLGLESDLSGLPWGGPSMRHIVERGKATQGGSRQGSRDYSFYEYDGAGRGGSGNSRGSDSR</sequence>
<dbReference type="PANTHER" id="PTHR39607">
    <property type="entry name" value="XANTHOCILLIN BIOSYNTHESIS CLUSTER TRANSCRIPTION FACTOR XANC-RELATED"/>
    <property type="match status" value="1"/>
</dbReference>
<accession>A0A1B8G632</accession>
<evidence type="ECO:0000256" key="1">
    <source>
        <dbReference type="SAM" id="MobiDB-lite"/>
    </source>
</evidence>
<feature type="compositionally biased region" description="Low complexity" evidence="1">
    <location>
        <begin position="14"/>
        <end position="30"/>
    </location>
</feature>
<feature type="domain" description="BZIP" evidence="2">
    <location>
        <begin position="50"/>
        <end position="65"/>
    </location>
</feature>
<reference evidence="3 4" key="1">
    <citation type="submission" date="2016-03" db="EMBL/GenBank/DDBJ databases">
        <title>Comparative genomics of Pseudogymnoascus destructans, the fungus causing white-nose syndrome of bats.</title>
        <authorList>
            <person name="Palmer J.M."/>
            <person name="Drees K.P."/>
            <person name="Foster J.T."/>
            <person name="Lindner D.L."/>
        </authorList>
    </citation>
    <scope>NUCLEOTIDE SEQUENCE [LARGE SCALE GENOMIC DNA]</scope>
    <source>
        <strain evidence="3 4">UAMH 10579</strain>
    </source>
</reference>
<dbReference type="GO" id="GO:0003700">
    <property type="term" value="F:DNA-binding transcription factor activity"/>
    <property type="evidence" value="ECO:0007669"/>
    <property type="project" value="InterPro"/>
</dbReference>
<dbReference type="PANTHER" id="PTHR39607:SF2">
    <property type="entry name" value="BZIP DOMAIN-CONTAINING PROTEIN"/>
    <property type="match status" value="1"/>
</dbReference>
<dbReference type="AlphaFoldDB" id="A0A1B8G632"/>
<organism evidence="3 4">
    <name type="scientific">Pseudogymnoascus verrucosus</name>
    <dbReference type="NCBI Taxonomy" id="342668"/>
    <lineage>
        <taxon>Eukaryota</taxon>
        <taxon>Fungi</taxon>
        <taxon>Dikarya</taxon>
        <taxon>Ascomycota</taxon>
        <taxon>Pezizomycotina</taxon>
        <taxon>Leotiomycetes</taxon>
        <taxon>Thelebolales</taxon>
        <taxon>Thelebolaceae</taxon>
        <taxon>Pseudogymnoascus</taxon>
    </lineage>
</organism>
<evidence type="ECO:0000313" key="3">
    <source>
        <dbReference type="EMBL" id="OBT91295.1"/>
    </source>
</evidence>
<dbReference type="Gene3D" id="1.20.5.170">
    <property type="match status" value="1"/>
</dbReference>
<dbReference type="EMBL" id="KV460341">
    <property type="protein sequence ID" value="OBT91295.1"/>
    <property type="molecule type" value="Genomic_DNA"/>
</dbReference>
<feature type="compositionally biased region" description="Basic and acidic residues" evidence="1">
    <location>
        <begin position="65"/>
        <end position="79"/>
    </location>
</feature>
<name>A0A1B8G632_9PEZI</name>
<feature type="compositionally biased region" description="Basic and acidic residues" evidence="1">
    <location>
        <begin position="1"/>
        <end position="10"/>
    </location>
</feature>
<gene>
    <name evidence="3" type="ORF">VE01_10705</name>
</gene>
<dbReference type="Proteomes" id="UP000091956">
    <property type="component" value="Unassembled WGS sequence"/>
</dbReference>